<evidence type="ECO:0000256" key="2">
    <source>
        <dbReference type="ARBA" id="ARBA00008444"/>
    </source>
</evidence>
<evidence type="ECO:0000256" key="1">
    <source>
        <dbReference type="ARBA" id="ARBA00004448"/>
    </source>
</evidence>
<dbReference type="EMBL" id="VRMN01000003">
    <property type="protein sequence ID" value="KAA8495416.1"/>
    <property type="molecule type" value="Genomic_DNA"/>
</dbReference>
<keyword evidence="3" id="KW-0813">Transport</keyword>
<keyword evidence="9" id="KW-0496">Mitochondrion</keyword>
<keyword evidence="14" id="KW-1185">Reference proteome</keyword>
<evidence type="ECO:0000256" key="8">
    <source>
        <dbReference type="ARBA" id="ARBA00023010"/>
    </source>
</evidence>
<comment type="similarity">
    <text evidence="2">Belongs to the Tim17/Tim22/Tim23 family.</text>
</comment>
<dbReference type="GO" id="GO:0008320">
    <property type="term" value="F:protein transmembrane transporter activity"/>
    <property type="evidence" value="ECO:0007669"/>
    <property type="project" value="TreeGrafter"/>
</dbReference>
<evidence type="ECO:0000313" key="14">
    <source>
        <dbReference type="Proteomes" id="UP000324585"/>
    </source>
</evidence>
<evidence type="ECO:0000256" key="12">
    <source>
        <dbReference type="SAM" id="Phobius"/>
    </source>
</evidence>
<dbReference type="OrthoDB" id="2261329at2759"/>
<evidence type="ECO:0000256" key="4">
    <source>
        <dbReference type="ARBA" id="ARBA00022692"/>
    </source>
</evidence>
<keyword evidence="10 12" id="KW-0472">Membrane</keyword>
<comment type="subcellular location">
    <subcellularLocation>
        <location evidence="1">Mitochondrion inner membrane</location>
        <topology evidence="1">Multi-pass membrane protein</topology>
    </subcellularLocation>
</comment>
<keyword evidence="8" id="KW-0811">Translocation</keyword>
<keyword evidence="6" id="KW-0653">Protein transport</keyword>
<sequence length="186" mass="19680">MSDTVGHTREPCPDRILDDVGGAFAMGLGGGSIWHFFKGLRNSPRGARFAGAIDNVKISAPALGSSFAVWGGLFSTFDCCLVALRGKEDPWNSIASGAITGGVLAMRAGPRAAAKQAVIGGVFLAVIEGCGIALTRMTADMGPNPEELQQMQQEMAELQRKQQRERDMAAAAAADTQGDFTYSWQK</sequence>
<dbReference type="GO" id="GO:0030150">
    <property type="term" value="P:protein import into mitochondrial matrix"/>
    <property type="evidence" value="ECO:0007669"/>
    <property type="project" value="TreeGrafter"/>
</dbReference>
<proteinExistence type="inferred from homology"/>
<reference evidence="14" key="1">
    <citation type="journal article" date="2019" name="Nat. Commun.">
        <title>Expansion of phycobilisome linker gene families in mesophilic red algae.</title>
        <authorList>
            <person name="Lee J."/>
            <person name="Kim D."/>
            <person name="Bhattacharya D."/>
            <person name="Yoon H.S."/>
        </authorList>
    </citation>
    <scope>NUCLEOTIDE SEQUENCE [LARGE SCALE GENOMIC DNA]</scope>
    <source>
        <strain evidence="14">CCMP 1328</strain>
    </source>
</reference>
<protein>
    <submittedName>
        <fullName evidence="13">Mitochondrial import inner membrane translocase subunit TIM17-2</fullName>
    </submittedName>
</protein>
<keyword evidence="4 12" id="KW-0812">Transmembrane</keyword>
<dbReference type="PANTHER" id="PTHR10485">
    <property type="entry name" value="MITOCHONDRIAL IMPORT INNER MEMBRANE TRANSLOCASE SUBUNIT TIM-17"/>
    <property type="match status" value="1"/>
</dbReference>
<feature type="transmembrane region" description="Helical" evidence="12">
    <location>
        <begin position="20"/>
        <end position="37"/>
    </location>
</feature>
<dbReference type="Proteomes" id="UP000324585">
    <property type="component" value="Unassembled WGS sequence"/>
</dbReference>
<evidence type="ECO:0000256" key="6">
    <source>
        <dbReference type="ARBA" id="ARBA00022927"/>
    </source>
</evidence>
<evidence type="ECO:0000313" key="13">
    <source>
        <dbReference type="EMBL" id="KAA8495416.1"/>
    </source>
</evidence>
<dbReference type="Pfam" id="PF02466">
    <property type="entry name" value="Tim17"/>
    <property type="match status" value="1"/>
</dbReference>
<organism evidence="13 14">
    <name type="scientific">Porphyridium purpureum</name>
    <name type="common">Red alga</name>
    <name type="synonym">Porphyridium cruentum</name>
    <dbReference type="NCBI Taxonomy" id="35688"/>
    <lineage>
        <taxon>Eukaryota</taxon>
        <taxon>Rhodophyta</taxon>
        <taxon>Bangiophyceae</taxon>
        <taxon>Porphyridiales</taxon>
        <taxon>Porphyridiaceae</taxon>
        <taxon>Porphyridium</taxon>
    </lineage>
</organism>
<feature type="region of interest" description="Disordered" evidence="11">
    <location>
        <begin position="154"/>
        <end position="186"/>
    </location>
</feature>
<feature type="compositionally biased region" description="Basic and acidic residues" evidence="11">
    <location>
        <begin position="157"/>
        <end position="168"/>
    </location>
</feature>
<dbReference type="AlphaFoldDB" id="A0A5J4YVM8"/>
<evidence type="ECO:0000256" key="10">
    <source>
        <dbReference type="ARBA" id="ARBA00023136"/>
    </source>
</evidence>
<accession>A0A5J4YVM8</accession>
<evidence type="ECO:0000256" key="5">
    <source>
        <dbReference type="ARBA" id="ARBA00022792"/>
    </source>
</evidence>
<evidence type="ECO:0000256" key="9">
    <source>
        <dbReference type="ARBA" id="ARBA00023128"/>
    </source>
</evidence>
<dbReference type="GO" id="GO:0005744">
    <property type="term" value="C:TIM23 mitochondrial import inner membrane translocase complex"/>
    <property type="evidence" value="ECO:0007669"/>
    <property type="project" value="TreeGrafter"/>
</dbReference>
<gene>
    <name evidence="13" type="ORF">FVE85_1571</name>
</gene>
<comment type="caution">
    <text evidence="13">The sequence shown here is derived from an EMBL/GenBank/DDBJ whole genome shotgun (WGS) entry which is preliminary data.</text>
</comment>
<name>A0A5J4YVM8_PORPP</name>
<evidence type="ECO:0000256" key="11">
    <source>
        <dbReference type="SAM" id="MobiDB-lite"/>
    </source>
</evidence>
<keyword evidence="5" id="KW-0999">Mitochondrion inner membrane</keyword>
<dbReference type="PANTHER" id="PTHR10485:SF0">
    <property type="entry name" value="AT05822P-RELATED"/>
    <property type="match status" value="1"/>
</dbReference>
<evidence type="ECO:0000256" key="7">
    <source>
        <dbReference type="ARBA" id="ARBA00022989"/>
    </source>
</evidence>
<keyword evidence="7 12" id="KW-1133">Transmembrane helix</keyword>
<dbReference type="OMA" id="WEPCPWR"/>
<evidence type="ECO:0000256" key="3">
    <source>
        <dbReference type="ARBA" id="ARBA00022448"/>
    </source>
</evidence>